<keyword evidence="2" id="KW-1185">Reference proteome</keyword>
<comment type="caution">
    <text evidence="1">The sequence shown here is derived from an EMBL/GenBank/DDBJ whole genome shotgun (WGS) entry which is preliminary data.</text>
</comment>
<reference evidence="1 2" key="1">
    <citation type="journal article" date="2024" name="Chem. Sci.">
        <title>Discovery of megapolipeptins by genome mining of a Burkholderiales bacteria collection.</title>
        <authorList>
            <person name="Paulo B.S."/>
            <person name="Recchia M.J.J."/>
            <person name="Lee S."/>
            <person name="Fergusson C.H."/>
            <person name="Romanowski S.B."/>
            <person name="Hernandez A."/>
            <person name="Krull N."/>
            <person name="Liu D.Y."/>
            <person name="Cavanagh H."/>
            <person name="Bos A."/>
            <person name="Gray C.A."/>
            <person name="Murphy B.T."/>
            <person name="Linington R.G."/>
            <person name="Eustaquio A.S."/>
        </authorList>
    </citation>
    <scope>NUCLEOTIDE SEQUENCE [LARGE SCALE GENOMIC DNA]</scope>
    <source>
        <strain evidence="1 2">RL21-008-BIB-B</strain>
    </source>
</reference>
<dbReference type="Proteomes" id="UP001629214">
    <property type="component" value="Unassembled WGS sequence"/>
</dbReference>
<evidence type="ECO:0000313" key="2">
    <source>
        <dbReference type="Proteomes" id="UP001629214"/>
    </source>
</evidence>
<name>A0ABW8ZF69_9BURK</name>
<gene>
    <name evidence="1" type="ORF">PQR63_19415</name>
</gene>
<dbReference type="RefSeq" id="WP_408169601.1">
    <property type="nucleotide sequence ID" value="NZ_JAQQFR010000014.1"/>
</dbReference>
<sequence length="88" mass="9679">MKEKEIEYLFAKMHSMDIVLMAVCAQLDASKASGALGLIQKMTSNVAHLPVPNGNVENVMLLISQELLRYQRVLLAQTSAGVPPINRE</sequence>
<evidence type="ECO:0000313" key="1">
    <source>
        <dbReference type="EMBL" id="MFL9880574.1"/>
    </source>
</evidence>
<proteinExistence type="predicted"/>
<protein>
    <submittedName>
        <fullName evidence="1">Uncharacterized protein</fullName>
    </submittedName>
</protein>
<dbReference type="EMBL" id="JAQQFR010000014">
    <property type="protein sequence ID" value="MFL9880574.1"/>
    <property type="molecule type" value="Genomic_DNA"/>
</dbReference>
<organism evidence="1 2">
    <name type="scientific">Herbaspirillum rhizosphaerae</name>
    <dbReference type="NCBI Taxonomy" id="346179"/>
    <lineage>
        <taxon>Bacteria</taxon>
        <taxon>Pseudomonadati</taxon>
        <taxon>Pseudomonadota</taxon>
        <taxon>Betaproteobacteria</taxon>
        <taxon>Burkholderiales</taxon>
        <taxon>Oxalobacteraceae</taxon>
        <taxon>Herbaspirillum</taxon>
    </lineage>
</organism>
<accession>A0ABW8ZF69</accession>